<dbReference type="PANTHER" id="PTHR48020:SF12">
    <property type="entry name" value="PROTON MYO-INOSITOL COTRANSPORTER"/>
    <property type="match status" value="1"/>
</dbReference>
<name>A0AAW0T5Y9_SCYPA</name>
<feature type="transmembrane region" description="Helical" evidence="8">
    <location>
        <begin position="193"/>
        <end position="215"/>
    </location>
</feature>
<dbReference type="InterPro" id="IPR036259">
    <property type="entry name" value="MFS_trans_sf"/>
</dbReference>
<evidence type="ECO:0000256" key="5">
    <source>
        <dbReference type="ARBA" id="ARBA00022989"/>
    </source>
</evidence>
<keyword evidence="6 8" id="KW-0472">Membrane</keyword>
<comment type="similarity">
    <text evidence="2 7">Belongs to the major facilitator superfamily. Sugar transporter (TC 2.A.1.1) family.</text>
</comment>
<dbReference type="PANTHER" id="PTHR48020">
    <property type="entry name" value="PROTON MYO-INOSITOL COTRANSPORTER"/>
    <property type="match status" value="1"/>
</dbReference>
<dbReference type="PROSITE" id="PS00217">
    <property type="entry name" value="SUGAR_TRANSPORT_2"/>
    <property type="match status" value="1"/>
</dbReference>
<dbReference type="SUPFAM" id="SSF103473">
    <property type="entry name" value="MFS general substrate transporter"/>
    <property type="match status" value="1"/>
</dbReference>
<dbReference type="InterPro" id="IPR005829">
    <property type="entry name" value="Sugar_transporter_CS"/>
</dbReference>
<organism evidence="10 11">
    <name type="scientific">Scylla paramamosain</name>
    <name type="common">Mud crab</name>
    <dbReference type="NCBI Taxonomy" id="85552"/>
    <lineage>
        <taxon>Eukaryota</taxon>
        <taxon>Metazoa</taxon>
        <taxon>Ecdysozoa</taxon>
        <taxon>Arthropoda</taxon>
        <taxon>Crustacea</taxon>
        <taxon>Multicrustacea</taxon>
        <taxon>Malacostraca</taxon>
        <taxon>Eumalacostraca</taxon>
        <taxon>Eucarida</taxon>
        <taxon>Decapoda</taxon>
        <taxon>Pleocyemata</taxon>
        <taxon>Brachyura</taxon>
        <taxon>Eubrachyura</taxon>
        <taxon>Portunoidea</taxon>
        <taxon>Portunidae</taxon>
        <taxon>Portuninae</taxon>
        <taxon>Scylla</taxon>
    </lineage>
</organism>
<feature type="transmembrane region" description="Helical" evidence="8">
    <location>
        <begin position="349"/>
        <end position="369"/>
    </location>
</feature>
<gene>
    <name evidence="10" type="ORF">O3P69_011385</name>
</gene>
<proteinExistence type="inferred from homology"/>
<evidence type="ECO:0000256" key="6">
    <source>
        <dbReference type="ARBA" id="ARBA00023136"/>
    </source>
</evidence>
<feature type="transmembrane region" description="Helical" evidence="8">
    <location>
        <begin position="453"/>
        <end position="475"/>
    </location>
</feature>
<evidence type="ECO:0000256" key="3">
    <source>
        <dbReference type="ARBA" id="ARBA00022448"/>
    </source>
</evidence>
<dbReference type="Pfam" id="PF00083">
    <property type="entry name" value="Sugar_tr"/>
    <property type="match status" value="2"/>
</dbReference>
<evidence type="ECO:0000313" key="11">
    <source>
        <dbReference type="Proteomes" id="UP001487740"/>
    </source>
</evidence>
<dbReference type="InterPro" id="IPR020846">
    <property type="entry name" value="MFS_dom"/>
</dbReference>
<evidence type="ECO:0000256" key="1">
    <source>
        <dbReference type="ARBA" id="ARBA00004141"/>
    </source>
</evidence>
<keyword evidence="3 7" id="KW-0813">Transport</keyword>
<feature type="transmembrane region" description="Helical" evidence="8">
    <location>
        <begin position="315"/>
        <end position="337"/>
    </location>
</feature>
<evidence type="ECO:0000259" key="9">
    <source>
        <dbReference type="PROSITE" id="PS50850"/>
    </source>
</evidence>
<dbReference type="NCBIfam" id="TIGR00879">
    <property type="entry name" value="SP"/>
    <property type="match status" value="1"/>
</dbReference>
<feature type="transmembrane region" description="Helical" evidence="8">
    <location>
        <begin position="132"/>
        <end position="153"/>
    </location>
</feature>
<feature type="transmembrane region" description="Helical" evidence="8">
    <location>
        <begin position="74"/>
        <end position="95"/>
    </location>
</feature>
<keyword evidence="4 8" id="KW-0812">Transmembrane</keyword>
<comment type="caution">
    <text evidence="10">The sequence shown here is derived from an EMBL/GenBank/DDBJ whole genome shotgun (WGS) entry which is preliminary data.</text>
</comment>
<evidence type="ECO:0000256" key="7">
    <source>
        <dbReference type="RuleBase" id="RU003346"/>
    </source>
</evidence>
<protein>
    <recommendedName>
        <fullName evidence="9">Major facilitator superfamily (MFS) profile domain-containing protein</fullName>
    </recommendedName>
</protein>
<evidence type="ECO:0000256" key="8">
    <source>
        <dbReference type="SAM" id="Phobius"/>
    </source>
</evidence>
<dbReference type="GO" id="GO:0005366">
    <property type="term" value="F:myo-inositol:proton symporter activity"/>
    <property type="evidence" value="ECO:0007669"/>
    <property type="project" value="TreeGrafter"/>
</dbReference>
<comment type="subcellular location">
    <subcellularLocation>
        <location evidence="1">Membrane</location>
        <topology evidence="1">Multi-pass membrane protein</topology>
    </subcellularLocation>
</comment>
<feature type="transmembrane region" description="Helical" evidence="8">
    <location>
        <begin position="34"/>
        <end position="54"/>
    </location>
</feature>
<dbReference type="InterPro" id="IPR050814">
    <property type="entry name" value="Myo-inositol_Transporter"/>
</dbReference>
<accession>A0AAW0T5Y9</accession>
<dbReference type="GO" id="GO:0016324">
    <property type="term" value="C:apical plasma membrane"/>
    <property type="evidence" value="ECO:0007669"/>
    <property type="project" value="TreeGrafter"/>
</dbReference>
<evidence type="ECO:0000313" key="10">
    <source>
        <dbReference type="EMBL" id="KAK8382801.1"/>
    </source>
</evidence>
<keyword evidence="5 8" id="KW-1133">Transmembrane helix</keyword>
<reference evidence="10 11" key="1">
    <citation type="submission" date="2023-03" db="EMBL/GenBank/DDBJ databases">
        <title>High-quality genome of Scylla paramamosain provides insights in environmental adaptation.</title>
        <authorList>
            <person name="Zhang L."/>
        </authorList>
    </citation>
    <scope>NUCLEOTIDE SEQUENCE [LARGE SCALE GENOMIC DNA]</scope>
    <source>
        <strain evidence="10">LZ_2023a</strain>
        <tissue evidence="10">Muscle</tissue>
    </source>
</reference>
<keyword evidence="11" id="KW-1185">Reference proteome</keyword>
<feature type="transmembrane region" description="Helical" evidence="8">
    <location>
        <begin position="107"/>
        <end position="126"/>
    </location>
</feature>
<dbReference type="Gene3D" id="1.20.1250.20">
    <property type="entry name" value="MFS general substrate transporter like domains"/>
    <property type="match status" value="2"/>
</dbReference>
<dbReference type="PROSITE" id="PS50850">
    <property type="entry name" value="MFS"/>
    <property type="match status" value="1"/>
</dbReference>
<evidence type="ECO:0000256" key="4">
    <source>
        <dbReference type="ARBA" id="ARBA00022692"/>
    </source>
</evidence>
<dbReference type="InterPro" id="IPR003663">
    <property type="entry name" value="Sugar/inositol_transpt"/>
</dbReference>
<dbReference type="InterPro" id="IPR005828">
    <property type="entry name" value="MFS_sugar_transport-like"/>
</dbReference>
<dbReference type="Proteomes" id="UP001487740">
    <property type="component" value="Unassembled WGS sequence"/>
</dbReference>
<dbReference type="EMBL" id="JARAKH010000038">
    <property type="protein sequence ID" value="KAK8382801.1"/>
    <property type="molecule type" value="Genomic_DNA"/>
</dbReference>
<dbReference type="AlphaFoldDB" id="A0AAW0T5Y9"/>
<feature type="transmembrane region" description="Helical" evidence="8">
    <location>
        <begin position="524"/>
        <end position="543"/>
    </location>
</feature>
<evidence type="ECO:0000256" key="2">
    <source>
        <dbReference type="ARBA" id="ARBA00010992"/>
    </source>
</evidence>
<sequence>MMRHCCATMDDSVPLLSPTTEGSTMGEVSATKSLPAAIYFLILLSAIGGFLFGYDTGVVSGAMILVREDFKLSIEWHELIVSATIAAAMMAALVAGPASDRFGRRPVILCASLVFLAGALVMGAAPEKVTLLVGRIIVGIGIGFASMAVPVYLSEVSPVELRGRITVVNNIFITGGQVISAVVSGIFSEVTMGWRYMLGLAGLPALLQLIGSAFMPESPRWLISRGRDAEAMKVLEKIRPKDADLINEIEVMKAALAEDTNQRGLREVLSSAPVRQALLVGSLLQLFQQISGINTVMYYSASIITMAGITDKSLAIWLSAATSSMNFFGTFLGLWLVERLGRRSLTLGSLLGTMLSLFVMALTFQMAYINSPKVTFPNSDSHECFADSCGVCTSKSSCGYCFMGDQNDILNSTCLATDETSYNEMSVTGWCSNSTLINDGQVTFAYDWCPYKYAWLCIMGLAIYLLCFSPGMGPMPWTINSEIYPGWARATCTSITTSINWTANLVVSLTFLTLTELLLKHGVFYMYMGLAGLGLIIFFFLLPETRGVALEDMENLFSKPLSSRFRR</sequence>
<feature type="transmembrane region" description="Helical" evidence="8">
    <location>
        <begin position="165"/>
        <end position="187"/>
    </location>
</feature>
<feature type="domain" description="Major facilitator superfamily (MFS) profile" evidence="9">
    <location>
        <begin position="41"/>
        <end position="546"/>
    </location>
</feature>
<dbReference type="PRINTS" id="PR00171">
    <property type="entry name" value="SUGRTRNSPORT"/>
</dbReference>
<dbReference type="PROSITE" id="PS00216">
    <property type="entry name" value="SUGAR_TRANSPORT_1"/>
    <property type="match status" value="2"/>
</dbReference>